<evidence type="ECO:0000313" key="5">
    <source>
        <dbReference type="EMBL" id="KAF4428343.1"/>
    </source>
</evidence>
<dbReference type="GO" id="GO:0000981">
    <property type="term" value="F:DNA-binding transcription factor activity, RNA polymerase II-specific"/>
    <property type="evidence" value="ECO:0007669"/>
    <property type="project" value="InterPro"/>
</dbReference>
<evidence type="ECO:0000256" key="1">
    <source>
        <dbReference type="ARBA" id="ARBA00023242"/>
    </source>
</evidence>
<gene>
    <name evidence="5" type="ORF">FACUT_9374</name>
</gene>
<dbReference type="SMART" id="SM00321">
    <property type="entry name" value="WSC"/>
    <property type="match status" value="1"/>
</dbReference>
<evidence type="ECO:0000313" key="6">
    <source>
        <dbReference type="Proteomes" id="UP000536711"/>
    </source>
</evidence>
<feature type="domain" description="WSC" evidence="4">
    <location>
        <begin position="361"/>
        <end position="456"/>
    </location>
</feature>
<dbReference type="SUPFAM" id="SSF57701">
    <property type="entry name" value="Zn2/Cys6 DNA-binding domain"/>
    <property type="match status" value="1"/>
</dbReference>
<proteinExistence type="predicted"/>
<reference evidence="5 6" key="1">
    <citation type="submission" date="2020-01" db="EMBL/GenBank/DDBJ databases">
        <title>Identification and distribution of gene clusters putatively required for synthesis of sphingolipid metabolism inhibitors in phylogenetically diverse species of the filamentous fungus Fusarium.</title>
        <authorList>
            <person name="Kim H.-S."/>
            <person name="Busman M."/>
            <person name="Brown D.W."/>
            <person name="Divon H."/>
            <person name="Uhlig S."/>
            <person name="Proctor R.H."/>
        </authorList>
    </citation>
    <scope>NUCLEOTIDE SEQUENCE [LARGE SCALE GENOMIC DNA]</scope>
    <source>
        <strain evidence="5 6">NRRL 13308</strain>
    </source>
</reference>
<feature type="domain" description="Zn(2)-C6 fungal-type" evidence="3">
    <location>
        <begin position="542"/>
        <end position="568"/>
    </location>
</feature>
<name>A0A8H4JI72_9HYPO</name>
<evidence type="ECO:0000259" key="3">
    <source>
        <dbReference type="PROSITE" id="PS50048"/>
    </source>
</evidence>
<evidence type="ECO:0000259" key="4">
    <source>
        <dbReference type="PROSITE" id="PS51212"/>
    </source>
</evidence>
<dbReference type="Pfam" id="PF01822">
    <property type="entry name" value="WSC"/>
    <property type="match status" value="1"/>
</dbReference>
<dbReference type="PANTHER" id="PTHR43662:SF3">
    <property type="entry name" value="DOMAIN PROTEIN, PUTATIVE (AFU_ORTHOLOGUE AFUA_6G11970)-RELATED"/>
    <property type="match status" value="1"/>
</dbReference>
<feature type="region of interest" description="Disordered" evidence="2">
    <location>
        <begin position="870"/>
        <end position="889"/>
    </location>
</feature>
<keyword evidence="1" id="KW-0539">Nucleus</keyword>
<organism evidence="5 6">
    <name type="scientific">Fusarium acutatum</name>
    <dbReference type="NCBI Taxonomy" id="78861"/>
    <lineage>
        <taxon>Eukaryota</taxon>
        <taxon>Fungi</taxon>
        <taxon>Dikarya</taxon>
        <taxon>Ascomycota</taxon>
        <taxon>Pezizomycotina</taxon>
        <taxon>Sordariomycetes</taxon>
        <taxon>Hypocreomycetidae</taxon>
        <taxon>Hypocreales</taxon>
        <taxon>Nectriaceae</taxon>
        <taxon>Fusarium</taxon>
        <taxon>Fusarium fujikuroi species complex</taxon>
    </lineage>
</organism>
<sequence length="1241" mass="137766">MRTLSSYVAATLALVANPTSAFFRLPCSRPVTLQRVDPIVNPGQLSAHAHTVMGGNGLNFTMDFDTARTSTCTTCKAREDLSNYWIPNLYYRAPDGTFEDVPQTGGMLVYYLQRSDPKDPGYERGLLAFPEGFQMLAGNPHLRSFKNTLEQRAISYACLGVSGPETHEIPPHDCPNGLRAQVMFPSCWDGKNLDSTDHKSHMAYPDRVDSGVCPQSHPKRLVTIFYEVVFQVDQFKDRWHGSSHPFVFSNGDPTGYGLHGDFLNGWDVKVLQKAVNECTDASGVIEKCPVLTFFDDEAMNGCRVPVQVNEKTNGVLETLPGCNPVTLGPEPATPVVGEACNATKEISPPKWPFTDVTDTKKFRYLGCAKDSYGSRSLDMAQTSADNMTIETCLDYCERQGYLFAGLEYGRECYCGNAVDKSKLPVKGQLGKCEMPCAGNKEQICGGPGALSLYQNVPCSHWAHDEQLPRVLRSGPHFTPRFGGITLSTLFLHPLLVEQPWIRRRDDEPMGKDRALDGMNLVLVKAELFACLHLLSAASSLPCRIQKIKCDETQPCCQQCYKRNRACNISSSRFRVYNRGSDPDLVTAPTLSKPSEPDPFDNSCHDADNDSISTHDRSWHLLIGEGNVALDLDVSAETPSDPSPMSNAVYDSGCIVVQLASPPTVHLNEAQPHMATVATTPGTSGTMSSPSPNSMAVQPEAPGRESNIPEASDFIISPSTFGTDESLLHLPAMVAAHAFTPSDDCTNARGVSSANLIDQKSEIIHTDPELSFFLRQFADTMGNWMDLFDMDQHYHRVIPMLAWSSPLLLYSACAVAAKQLTLVEPSPQKPWSHMQSWQTSSHKDFAWYSTKYYDRAISLLLRYVSDLSSRDSGQENAEQQSEHDHNPKPCGNEIIIAATILSVYEFLTASDQTWSEHLDGIRSFIGLSDELGFNLQPTSAGPVLDPLRPSLLRAACWNFARQDFLAALINGHKTRLDTENPVIWRRMGLSVTEDGKPTTQVHSRSPEDACSPALRPDIISNTLVWLLSKLANYVAIATDSKQQASSERGLETTWLSLNQEFGTWHQGLPSSFRPSYRVRRTPHHEVERRQRCRHQSESLICYETWYSSSMCASSMQSYHMSQILLLIHKPEGLVVPVSRPSASAAPLDVLTRFNQMNRVLQYHAAEICAIALSRPEAAARIHMLQPVYLAGRCLHTKADRAIVLRLLESIETELGWSSRYRVKDLLGEWGMDRNEIMDCCNS</sequence>
<dbReference type="PANTHER" id="PTHR43662">
    <property type="match status" value="1"/>
</dbReference>
<keyword evidence="6" id="KW-1185">Reference proteome</keyword>
<dbReference type="AlphaFoldDB" id="A0A8H4JI72"/>
<dbReference type="PROSITE" id="PS50048">
    <property type="entry name" value="ZN2_CY6_FUNGAL_2"/>
    <property type="match status" value="1"/>
</dbReference>
<accession>A0A8H4JI72</accession>
<dbReference type="EMBL" id="JAADJF010000268">
    <property type="protein sequence ID" value="KAF4428343.1"/>
    <property type="molecule type" value="Genomic_DNA"/>
</dbReference>
<dbReference type="Pfam" id="PF11951">
    <property type="entry name" value="Fungal_trans_2"/>
    <property type="match status" value="1"/>
</dbReference>
<dbReference type="InterPro" id="IPR001138">
    <property type="entry name" value="Zn2Cys6_DnaBD"/>
</dbReference>
<protein>
    <submittedName>
        <fullName evidence="5">WSC domain-containing</fullName>
    </submittedName>
</protein>
<dbReference type="Gene3D" id="4.10.240.10">
    <property type="entry name" value="Zn(2)-C6 fungal-type DNA-binding domain"/>
    <property type="match status" value="1"/>
</dbReference>
<dbReference type="PROSITE" id="PS51212">
    <property type="entry name" value="WSC"/>
    <property type="match status" value="1"/>
</dbReference>
<evidence type="ECO:0000256" key="2">
    <source>
        <dbReference type="SAM" id="MobiDB-lite"/>
    </source>
</evidence>
<dbReference type="InterPro" id="IPR018535">
    <property type="entry name" value="DUF1996"/>
</dbReference>
<dbReference type="InterPro" id="IPR021858">
    <property type="entry name" value="Fun_TF"/>
</dbReference>
<dbReference type="GO" id="GO:0008270">
    <property type="term" value="F:zinc ion binding"/>
    <property type="evidence" value="ECO:0007669"/>
    <property type="project" value="InterPro"/>
</dbReference>
<comment type="caution">
    <text evidence="5">The sequence shown here is derived from an EMBL/GenBank/DDBJ whole genome shotgun (WGS) entry which is preliminary data.</text>
</comment>
<dbReference type="Pfam" id="PF09362">
    <property type="entry name" value="DUF1996"/>
    <property type="match status" value="1"/>
</dbReference>
<dbReference type="CDD" id="cd12148">
    <property type="entry name" value="fungal_TF_MHR"/>
    <property type="match status" value="1"/>
</dbReference>
<dbReference type="InterPro" id="IPR036864">
    <property type="entry name" value="Zn2-C6_fun-type_DNA-bd_sf"/>
</dbReference>
<dbReference type="InterPro" id="IPR002889">
    <property type="entry name" value="WSC_carb-bd"/>
</dbReference>
<dbReference type="CDD" id="cd00067">
    <property type="entry name" value="GAL4"/>
    <property type="match status" value="1"/>
</dbReference>
<feature type="compositionally biased region" description="Low complexity" evidence="2">
    <location>
        <begin position="679"/>
        <end position="694"/>
    </location>
</feature>
<dbReference type="OrthoDB" id="5418899at2759"/>
<dbReference type="Proteomes" id="UP000536711">
    <property type="component" value="Unassembled WGS sequence"/>
</dbReference>
<feature type="region of interest" description="Disordered" evidence="2">
    <location>
        <begin position="679"/>
        <end position="709"/>
    </location>
</feature>